<proteinExistence type="predicted"/>
<evidence type="ECO:0000313" key="2">
    <source>
        <dbReference type="Proteomes" id="UP001218218"/>
    </source>
</evidence>
<reference evidence="1" key="1">
    <citation type="submission" date="2023-03" db="EMBL/GenBank/DDBJ databases">
        <title>Massive genome expansion in bonnet fungi (Mycena s.s.) driven by repeated elements and novel gene families across ecological guilds.</title>
        <authorList>
            <consortium name="Lawrence Berkeley National Laboratory"/>
            <person name="Harder C.B."/>
            <person name="Miyauchi S."/>
            <person name="Viragh M."/>
            <person name="Kuo A."/>
            <person name="Thoen E."/>
            <person name="Andreopoulos B."/>
            <person name="Lu D."/>
            <person name="Skrede I."/>
            <person name="Drula E."/>
            <person name="Henrissat B."/>
            <person name="Morin E."/>
            <person name="Kohler A."/>
            <person name="Barry K."/>
            <person name="LaButti K."/>
            <person name="Morin E."/>
            <person name="Salamov A."/>
            <person name="Lipzen A."/>
            <person name="Mereny Z."/>
            <person name="Hegedus B."/>
            <person name="Baldrian P."/>
            <person name="Stursova M."/>
            <person name="Weitz H."/>
            <person name="Taylor A."/>
            <person name="Grigoriev I.V."/>
            <person name="Nagy L.G."/>
            <person name="Martin F."/>
            <person name="Kauserud H."/>
        </authorList>
    </citation>
    <scope>NUCLEOTIDE SEQUENCE</scope>
    <source>
        <strain evidence="1">CBHHK002</strain>
    </source>
</reference>
<gene>
    <name evidence="1" type="ORF">DFH08DRAFT_470428</name>
</gene>
<evidence type="ECO:0008006" key="3">
    <source>
        <dbReference type="Google" id="ProtNLM"/>
    </source>
</evidence>
<organism evidence="1 2">
    <name type="scientific">Mycena albidolilacea</name>
    <dbReference type="NCBI Taxonomy" id="1033008"/>
    <lineage>
        <taxon>Eukaryota</taxon>
        <taxon>Fungi</taxon>
        <taxon>Dikarya</taxon>
        <taxon>Basidiomycota</taxon>
        <taxon>Agaricomycotina</taxon>
        <taxon>Agaricomycetes</taxon>
        <taxon>Agaricomycetidae</taxon>
        <taxon>Agaricales</taxon>
        <taxon>Marasmiineae</taxon>
        <taxon>Mycenaceae</taxon>
        <taxon>Mycena</taxon>
    </lineage>
</organism>
<sequence length="459" mass="51758">MDGKDCADVQTSKGILALPLEVLEHTLLFCHPRDVARFSKTCCFAFHLVYRSADQYFWRQLFIVLFDDPRHGVPPFRADPSSYDWKGQLVRRMKAERDTFADAGDRGSALETFVSVAEEALPISRISDDPPASRNVGWLDNIFRNSDLLKASFSPHEAQFGDRIKAYMALSFMEEDDDDEAALRTRSRCIVYDLRNYNDGNNWGPYLLDGTINWTHIDSIVNVVASNLREQPSEYIPRPPVGLQAVRAYSAPGDYTGPNWAGVEGTWRRYVCFMDYRQVSIGRPYPRTDYELCTGIYLVRSLPSPIFLCSSSPLSAFNFSGSHEGPRNPSFFSDRGFREATRLIELNIHLIPREKLRINFPSGEPPLHAHPLYETLYFSGTSRGASTGHEAIVQGFVHMGRDNIPRWRLTSIHDGEPQWCSEGAQIGNVGSAIGVAGTWSAFNHGDGDPVGPFWFWKIA</sequence>
<dbReference type="CDD" id="cd09917">
    <property type="entry name" value="F-box_SF"/>
    <property type="match status" value="1"/>
</dbReference>
<comment type="caution">
    <text evidence="1">The sequence shown here is derived from an EMBL/GenBank/DDBJ whole genome shotgun (WGS) entry which is preliminary data.</text>
</comment>
<name>A0AAD7AFD6_9AGAR</name>
<accession>A0AAD7AFD6</accession>
<dbReference type="Proteomes" id="UP001218218">
    <property type="component" value="Unassembled WGS sequence"/>
</dbReference>
<keyword evidence="2" id="KW-1185">Reference proteome</keyword>
<protein>
    <recommendedName>
        <fullName evidence="3">F-box domain-containing protein</fullName>
    </recommendedName>
</protein>
<dbReference type="EMBL" id="JARIHO010000008">
    <property type="protein sequence ID" value="KAJ7356981.1"/>
    <property type="molecule type" value="Genomic_DNA"/>
</dbReference>
<dbReference type="InterPro" id="IPR036047">
    <property type="entry name" value="F-box-like_dom_sf"/>
</dbReference>
<dbReference type="SUPFAM" id="SSF81383">
    <property type="entry name" value="F-box domain"/>
    <property type="match status" value="1"/>
</dbReference>
<evidence type="ECO:0000313" key="1">
    <source>
        <dbReference type="EMBL" id="KAJ7356981.1"/>
    </source>
</evidence>
<dbReference type="AlphaFoldDB" id="A0AAD7AFD6"/>